<keyword evidence="2 4" id="KW-0863">Zinc-finger</keyword>
<evidence type="ECO:0000313" key="7">
    <source>
        <dbReference type="EMBL" id="DAZ92708.1"/>
    </source>
</evidence>
<dbReference type="PROSITE" id="PS50865">
    <property type="entry name" value="ZF_MYND_2"/>
    <property type="match status" value="1"/>
</dbReference>
<dbReference type="InterPro" id="IPR002893">
    <property type="entry name" value="Znf_MYND"/>
</dbReference>
<name>A0AAV2YH97_9STRA</name>
<gene>
    <name evidence="7" type="ORF">N0F65_012833</name>
</gene>
<reference evidence="7" key="1">
    <citation type="submission" date="2022-11" db="EMBL/GenBank/DDBJ databases">
        <authorList>
            <person name="Morgan W.R."/>
            <person name="Tartar A."/>
        </authorList>
    </citation>
    <scope>NUCLEOTIDE SEQUENCE</scope>
    <source>
        <strain evidence="7">ARSEF 373</strain>
    </source>
</reference>
<dbReference type="EMBL" id="DAKRPA010000396">
    <property type="protein sequence ID" value="DAZ92708.1"/>
    <property type="molecule type" value="Genomic_DNA"/>
</dbReference>
<dbReference type="Gene3D" id="6.10.140.2220">
    <property type="match status" value="1"/>
</dbReference>
<dbReference type="GO" id="GO:0008270">
    <property type="term" value="F:zinc ion binding"/>
    <property type="evidence" value="ECO:0007669"/>
    <property type="project" value="UniProtKB-KW"/>
</dbReference>
<feature type="region of interest" description="Disordered" evidence="5">
    <location>
        <begin position="543"/>
        <end position="569"/>
    </location>
</feature>
<comment type="caution">
    <text evidence="7">The sequence shown here is derived from an EMBL/GenBank/DDBJ whole genome shotgun (WGS) entry which is preliminary data.</text>
</comment>
<dbReference type="SUPFAM" id="SSF144232">
    <property type="entry name" value="HIT/MYND zinc finger-like"/>
    <property type="match status" value="1"/>
</dbReference>
<feature type="domain" description="MYND-type" evidence="6">
    <location>
        <begin position="113"/>
        <end position="150"/>
    </location>
</feature>
<dbReference type="InterPro" id="IPR027267">
    <property type="entry name" value="AH/BAR_dom_sf"/>
</dbReference>
<dbReference type="PANTHER" id="PTHR12298:SF4">
    <property type="entry name" value="PROGRAMMED CELL DEATH PROTEIN 2"/>
    <property type="match status" value="1"/>
</dbReference>
<evidence type="ECO:0000313" key="8">
    <source>
        <dbReference type="Proteomes" id="UP001146120"/>
    </source>
</evidence>
<proteinExistence type="predicted"/>
<keyword evidence="1" id="KW-0479">Metal-binding</keyword>
<dbReference type="InterPro" id="IPR007320">
    <property type="entry name" value="PDCD2_C"/>
</dbReference>
<dbReference type="Pfam" id="PF01753">
    <property type="entry name" value="zf-MYND"/>
    <property type="match status" value="1"/>
</dbReference>
<dbReference type="Proteomes" id="UP001146120">
    <property type="component" value="Unassembled WGS sequence"/>
</dbReference>
<accession>A0AAV2YH97</accession>
<dbReference type="PROSITE" id="PS01360">
    <property type="entry name" value="ZF_MYND_1"/>
    <property type="match status" value="1"/>
</dbReference>
<evidence type="ECO:0000256" key="4">
    <source>
        <dbReference type="PROSITE-ProRule" id="PRU00134"/>
    </source>
</evidence>
<evidence type="ECO:0000256" key="1">
    <source>
        <dbReference type="ARBA" id="ARBA00022723"/>
    </source>
</evidence>
<organism evidence="7 8">
    <name type="scientific">Lagenidium giganteum</name>
    <dbReference type="NCBI Taxonomy" id="4803"/>
    <lineage>
        <taxon>Eukaryota</taxon>
        <taxon>Sar</taxon>
        <taxon>Stramenopiles</taxon>
        <taxon>Oomycota</taxon>
        <taxon>Peronosporomycetes</taxon>
        <taxon>Pythiales</taxon>
        <taxon>Pythiaceae</taxon>
    </lineage>
</organism>
<evidence type="ECO:0000256" key="5">
    <source>
        <dbReference type="SAM" id="MobiDB-lite"/>
    </source>
</evidence>
<dbReference type="Gene3D" id="1.20.1270.60">
    <property type="entry name" value="Arfaptin homology (AH) domain/BAR domain"/>
    <property type="match status" value="1"/>
</dbReference>
<evidence type="ECO:0000256" key="3">
    <source>
        <dbReference type="ARBA" id="ARBA00022833"/>
    </source>
</evidence>
<dbReference type="Pfam" id="PF04194">
    <property type="entry name" value="PDCD2_C"/>
    <property type="match status" value="1"/>
</dbReference>
<dbReference type="AlphaFoldDB" id="A0AAV2YH97"/>
<dbReference type="GO" id="GO:0005737">
    <property type="term" value="C:cytoplasm"/>
    <property type="evidence" value="ECO:0007669"/>
    <property type="project" value="InterPro"/>
</dbReference>
<evidence type="ECO:0000256" key="2">
    <source>
        <dbReference type="ARBA" id="ARBA00022771"/>
    </source>
</evidence>
<dbReference type="PANTHER" id="PTHR12298">
    <property type="entry name" value="PCDC2 PROGRAMMED CELL DEATH PROTEIN 2 -RELATED"/>
    <property type="match status" value="1"/>
</dbReference>
<keyword evidence="3" id="KW-0862">Zinc</keyword>
<keyword evidence="8" id="KW-1185">Reference proteome</keyword>
<sequence>MLHNNPNWSEWDGGKVGGKPIWLNPATVPTIEQLTCAECTNPLSFLLQIYCPLDEEVDAFHRSLYVFCCRSAGCPKQGRGKVFRCQLPRENAFYAAESDAPPCERSDTGVSLCALCGQRAAFTCSACHVAEYCCKAHQKDHWNKGHKADCAKCLETQTLVESDETKDEIRTKGSKWVFPEYDMCIEHEPDSGEAVDEHERKLINEYEKSEMETILTNKSNTASTDGESNPFTDDSEIDISQKELNELTGAKSAQDKNYIRFLTRIALAKDQVLRYSRWQNDSVLWVHSEGALQQPGDIPNCPKCGGERAFEFQVLPQLLFYLQVDRSCTISEIKEQTCDWGTLVISTCTKSCPLEKAYVEEHLFYQEDPVPSTASSRRCLRPHAPAPAVAKMSSMRVRAQNKLLDKLGATKPSKNVQFDLAYAGFEKAYGGVESLDSALRGFIISLKAMHMSAQVLVSAIDNVAATQENTSEMKRYASDIKTAFGGLDVTFMADTVKRFEQRVLRPSNGWMGKANSLKQQVATFHDEKMVFDHYSRKVLTLREARDKRSGSGKPEKPKDVEKLVRASTR</sequence>
<protein>
    <recommendedName>
        <fullName evidence="6">MYND-type domain-containing protein</fullName>
    </recommendedName>
</protein>
<reference evidence="7" key="2">
    <citation type="journal article" date="2023" name="Microbiol Resour">
        <title>Decontamination and Annotation of the Draft Genome Sequence of the Oomycete Lagenidium giganteum ARSEF 373.</title>
        <authorList>
            <person name="Morgan W.R."/>
            <person name="Tartar A."/>
        </authorList>
    </citation>
    <scope>NUCLEOTIDE SEQUENCE</scope>
    <source>
        <strain evidence="7">ARSEF 373</strain>
    </source>
</reference>
<evidence type="ECO:0000259" key="6">
    <source>
        <dbReference type="PROSITE" id="PS50865"/>
    </source>
</evidence>